<gene>
    <name evidence="3" type="ORF">NCTC10126_00781</name>
    <name evidence="2" type="ORF">NPA07_03645</name>
</gene>
<name>A0A3P8KCL4_9BACT</name>
<dbReference type="AlphaFoldDB" id="A0A3P8KCL4"/>
<sequence>MKKKLIFNISLLSFASLPLFTTVAASCNSKKEGSDTNINEEVKNYSVKANEKGLGYFPETIKKLIKNKTNKELIDKINEFVAKDQQISYDSNKTYLFNEDKSTFELDDYDSKYNCIISISEKDAKSLKVHNITIDNIGYNNLEHDEHEFSKLEKVYFWDGQLIIDGYINDPEIKKKVSAADLYEKISDKTFEEQIQIIRDMCKINVEFKPDDNYDYYSDVATHTHEKSLHYTFSRSKKGVFKLEKVSRDIQGFEIISKEWVGIYASGGQRILNEDVEDQSENHNWTGQDVKLGSFTIKPVANDEGKKISSNKFNELLKKHDEEKNHEPEEIIKFIKKYINIQGEFKSDDIYEYAFNVKTSHTHGTSNFHFYAYYREKGKNQKWKEASVVVNGWNSQ</sequence>
<keyword evidence="5" id="KW-1185">Reference proteome</keyword>
<dbReference type="Proteomes" id="UP001058569">
    <property type="component" value="Chromosome"/>
</dbReference>
<protein>
    <recommendedName>
        <fullName evidence="6">Lipoprotein</fullName>
    </recommendedName>
</protein>
<dbReference type="EMBL" id="UZVY01000001">
    <property type="protein sequence ID" value="VDR42274.1"/>
    <property type="molecule type" value="Genomic_DNA"/>
</dbReference>
<organism evidence="3 4">
    <name type="scientific">Mycoplasmopsis caviae</name>
    <dbReference type="NCBI Taxonomy" id="55603"/>
    <lineage>
        <taxon>Bacteria</taxon>
        <taxon>Bacillati</taxon>
        <taxon>Mycoplasmatota</taxon>
        <taxon>Mycoplasmoidales</taxon>
        <taxon>Metamycoplasmataceae</taxon>
        <taxon>Mycoplasmopsis</taxon>
    </lineage>
</organism>
<evidence type="ECO:0000313" key="5">
    <source>
        <dbReference type="Proteomes" id="UP001058569"/>
    </source>
</evidence>
<feature type="signal peptide" evidence="1">
    <location>
        <begin position="1"/>
        <end position="24"/>
    </location>
</feature>
<dbReference type="PROSITE" id="PS51257">
    <property type="entry name" value="PROKAR_LIPOPROTEIN"/>
    <property type="match status" value="1"/>
</dbReference>
<dbReference type="RefSeq" id="WP_126118475.1">
    <property type="nucleotide sequence ID" value="NZ_CP101806.1"/>
</dbReference>
<keyword evidence="1" id="KW-0732">Signal</keyword>
<evidence type="ECO:0000313" key="4">
    <source>
        <dbReference type="Proteomes" id="UP000280036"/>
    </source>
</evidence>
<evidence type="ECO:0000313" key="2">
    <source>
        <dbReference type="EMBL" id="UUD34878.1"/>
    </source>
</evidence>
<proteinExistence type="predicted"/>
<evidence type="ECO:0008006" key="6">
    <source>
        <dbReference type="Google" id="ProtNLM"/>
    </source>
</evidence>
<evidence type="ECO:0000313" key="3">
    <source>
        <dbReference type="EMBL" id="VDR42274.1"/>
    </source>
</evidence>
<dbReference type="Proteomes" id="UP000280036">
    <property type="component" value="Unassembled WGS sequence"/>
</dbReference>
<accession>A0A3P8KCL4</accession>
<evidence type="ECO:0000256" key="1">
    <source>
        <dbReference type="SAM" id="SignalP"/>
    </source>
</evidence>
<feature type="chain" id="PRO_5018286550" description="Lipoprotein" evidence="1">
    <location>
        <begin position="25"/>
        <end position="396"/>
    </location>
</feature>
<reference evidence="2" key="2">
    <citation type="submission" date="2022-07" db="EMBL/GenBank/DDBJ databases">
        <title>Complete genome of Mycoplasma caviae type strain G122.</title>
        <authorList>
            <person name="Spergser J."/>
        </authorList>
    </citation>
    <scope>NUCLEOTIDE SEQUENCE</scope>
    <source>
        <strain evidence="2">G122</strain>
    </source>
</reference>
<reference evidence="3 4" key="1">
    <citation type="submission" date="2018-12" db="EMBL/GenBank/DDBJ databases">
        <authorList>
            <consortium name="Pathogen Informatics"/>
        </authorList>
    </citation>
    <scope>NUCLEOTIDE SEQUENCE [LARGE SCALE GENOMIC DNA]</scope>
    <source>
        <strain evidence="3 4">NCTC10126</strain>
    </source>
</reference>
<dbReference type="EMBL" id="CP101806">
    <property type="protein sequence ID" value="UUD34878.1"/>
    <property type="molecule type" value="Genomic_DNA"/>
</dbReference>
<dbReference type="OrthoDB" id="398944at2"/>